<dbReference type="Pfam" id="PF00583">
    <property type="entry name" value="Acetyltransf_1"/>
    <property type="match status" value="1"/>
</dbReference>
<proteinExistence type="predicted"/>
<dbReference type="GO" id="GO:0016747">
    <property type="term" value="F:acyltransferase activity, transferring groups other than amino-acyl groups"/>
    <property type="evidence" value="ECO:0007669"/>
    <property type="project" value="InterPro"/>
</dbReference>
<dbReference type="AlphaFoldDB" id="A0A5B2XRB6"/>
<dbReference type="EMBL" id="VUOB01000002">
    <property type="protein sequence ID" value="KAA2266488.1"/>
    <property type="molecule type" value="Genomic_DNA"/>
</dbReference>
<dbReference type="InterPro" id="IPR000182">
    <property type="entry name" value="GNAT_dom"/>
</dbReference>
<dbReference type="Proteomes" id="UP000323454">
    <property type="component" value="Unassembled WGS sequence"/>
</dbReference>
<dbReference type="PIRSF" id="PIRSF037663">
    <property type="entry name" value="Acetyltransf_GNAT_prd"/>
    <property type="match status" value="1"/>
</dbReference>
<comment type="caution">
    <text evidence="4">The sequence shown here is derived from an EMBL/GenBank/DDBJ whole genome shotgun (WGS) entry which is preliminary data.</text>
</comment>
<dbReference type="SUPFAM" id="SSF55729">
    <property type="entry name" value="Acyl-CoA N-acyltransferases (Nat)"/>
    <property type="match status" value="1"/>
</dbReference>
<evidence type="ECO:0000256" key="2">
    <source>
        <dbReference type="ARBA" id="ARBA00023315"/>
    </source>
</evidence>
<dbReference type="PROSITE" id="PS51186">
    <property type="entry name" value="GNAT"/>
    <property type="match status" value="1"/>
</dbReference>
<reference evidence="4 5" key="2">
    <citation type="submission" date="2019-09" db="EMBL/GenBank/DDBJ databases">
        <authorList>
            <person name="Jin C."/>
        </authorList>
    </citation>
    <scope>NUCLEOTIDE SEQUENCE [LARGE SCALE GENOMIC DNA]</scope>
    <source>
        <strain evidence="4 5">AN110305</strain>
    </source>
</reference>
<dbReference type="InterPro" id="IPR017255">
    <property type="entry name" value="AcTrfase_GNAT_prd"/>
</dbReference>
<organism evidence="4 5">
    <name type="scientific">Solihabitans fulvus</name>
    <dbReference type="NCBI Taxonomy" id="1892852"/>
    <lineage>
        <taxon>Bacteria</taxon>
        <taxon>Bacillati</taxon>
        <taxon>Actinomycetota</taxon>
        <taxon>Actinomycetes</taxon>
        <taxon>Pseudonocardiales</taxon>
        <taxon>Pseudonocardiaceae</taxon>
        <taxon>Solihabitans</taxon>
    </lineage>
</organism>
<evidence type="ECO:0000259" key="3">
    <source>
        <dbReference type="PROSITE" id="PS51186"/>
    </source>
</evidence>
<dbReference type="OrthoDB" id="8593648at2"/>
<gene>
    <name evidence="4" type="ORF">F0L68_01725</name>
</gene>
<dbReference type="InterPro" id="IPR016181">
    <property type="entry name" value="Acyl_CoA_acyltransferase"/>
</dbReference>
<dbReference type="PANTHER" id="PTHR43420">
    <property type="entry name" value="ACETYLTRANSFERASE"/>
    <property type="match status" value="1"/>
</dbReference>
<accession>A0A5B2XRB6</accession>
<keyword evidence="2" id="KW-0012">Acyltransferase</keyword>
<keyword evidence="5" id="KW-1185">Reference proteome</keyword>
<sequence length="173" mass="19244">MVTDRCPGLAPRGARGDAAGLVIRPVQERDLGWLVELERLIFGNVSYPYFVLRQLFDIHQRHWLVAERDDQPCGYVLGAPSSDGHSGWLLGLGVHPDHRGLGLGAELTARSLRLLRDAAVRQVRLTVEPDSAVLVRLYEAAGFRVERTVRDYLGPGEDRTIMVAHLDPYADLP</sequence>
<feature type="domain" description="N-acetyltransferase" evidence="3">
    <location>
        <begin position="21"/>
        <end position="167"/>
    </location>
</feature>
<protein>
    <submittedName>
        <fullName evidence="4">GNAT family N-acetyltransferase</fullName>
    </submittedName>
</protein>
<evidence type="ECO:0000256" key="1">
    <source>
        <dbReference type="ARBA" id="ARBA00022679"/>
    </source>
</evidence>
<dbReference type="InterPro" id="IPR050680">
    <property type="entry name" value="YpeA/RimI_acetyltransf"/>
</dbReference>
<dbReference type="CDD" id="cd04301">
    <property type="entry name" value="NAT_SF"/>
    <property type="match status" value="1"/>
</dbReference>
<dbReference type="Gene3D" id="3.40.630.30">
    <property type="match status" value="1"/>
</dbReference>
<name>A0A5B2XRB6_9PSEU</name>
<dbReference type="RefSeq" id="WP_149847595.1">
    <property type="nucleotide sequence ID" value="NZ_VUOB01000002.1"/>
</dbReference>
<reference evidence="4 5" key="1">
    <citation type="submission" date="2019-09" db="EMBL/GenBank/DDBJ databases">
        <title>Goodfellowia gen. nov., a new genus of the Pseudonocardineae related to Actinoalloteichus, containing Goodfellowia coeruleoviolacea gen. nov., comb. nov. gen. nov., comb. nov.</title>
        <authorList>
            <person name="Labeda D."/>
        </authorList>
    </citation>
    <scope>NUCLEOTIDE SEQUENCE [LARGE SCALE GENOMIC DNA]</scope>
    <source>
        <strain evidence="4 5">AN110305</strain>
    </source>
</reference>
<evidence type="ECO:0000313" key="4">
    <source>
        <dbReference type="EMBL" id="KAA2266488.1"/>
    </source>
</evidence>
<keyword evidence="1 4" id="KW-0808">Transferase</keyword>
<evidence type="ECO:0000313" key="5">
    <source>
        <dbReference type="Proteomes" id="UP000323454"/>
    </source>
</evidence>